<dbReference type="PROSITE" id="PS51186">
    <property type="entry name" value="GNAT"/>
    <property type="match status" value="1"/>
</dbReference>
<sequence length="186" mass="20529">MVMYSTARLTLRAWQASDLAPFAALNQDPDVMRYFPSVLSRAQSDAMAAHIQSKLADNGFGFWAVELTETREFIGFVGLNRPSFDLGHQPFVEIGWRLASPHWGKGYATEAAQKALAIGFEDVELPAIYAFTTENNLPSQAVMKKLGMTPAAPFTFSHPHLAADHPLAKHVLYAISKPSWQADHAD</sequence>
<gene>
    <name evidence="2" type="ORF">BZG00_03995</name>
</gene>
<dbReference type="Gene3D" id="3.40.630.30">
    <property type="match status" value="1"/>
</dbReference>
<accession>A0AB36JZH2</accession>
<dbReference type="AlphaFoldDB" id="A0AB36JZH2"/>
<feature type="domain" description="N-acetyltransferase" evidence="1">
    <location>
        <begin position="9"/>
        <end position="178"/>
    </location>
</feature>
<comment type="caution">
    <text evidence="2">The sequence shown here is derived from an EMBL/GenBank/DDBJ whole genome shotgun (WGS) entry which is preliminary data.</text>
</comment>
<dbReference type="Proteomes" id="UP000189021">
    <property type="component" value="Unassembled WGS sequence"/>
</dbReference>
<dbReference type="InterPro" id="IPR016181">
    <property type="entry name" value="Acyl_CoA_acyltransferase"/>
</dbReference>
<dbReference type="SUPFAM" id="SSF55729">
    <property type="entry name" value="Acyl-CoA N-acyltransferases (Nat)"/>
    <property type="match status" value="1"/>
</dbReference>
<dbReference type="PANTHER" id="PTHR43792:SF1">
    <property type="entry name" value="N-ACETYLTRANSFERASE DOMAIN-CONTAINING PROTEIN"/>
    <property type="match status" value="1"/>
</dbReference>
<name>A0AB36JZH2_9GAMM</name>
<dbReference type="EMBL" id="MUEK01000003">
    <property type="protein sequence ID" value="OOE40574.1"/>
    <property type="molecule type" value="Genomic_DNA"/>
</dbReference>
<dbReference type="PANTHER" id="PTHR43792">
    <property type="entry name" value="GNAT FAMILY, PUTATIVE (AFU_ORTHOLOGUE AFUA_3G00765)-RELATED-RELATED"/>
    <property type="match status" value="1"/>
</dbReference>
<evidence type="ECO:0000313" key="2">
    <source>
        <dbReference type="EMBL" id="OOE40574.1"/>
    </source>
</evidence>
<dbReference type="GO" id="GO:0016747">
    <property type="term" value="F:acyltransferase activity, transferring groups other than amino-acyl groups"/>
    <property type="evidence" value="ECO:0007669"/>
    <property type="project" value="InterPro"/>
</dbReference>
<protein>
    <submittedName>
        <fullName evidence="2">GNAT family N-acetyltransferase</fullName>
    </submittedName>
</protein>
<reference evidence="2 3" key="1">
    <citation type="journal article" date="2017" name="Genome Announc.">
        <title>Draft Genome Sequences of Salinivibrio proteolyticus, Salinivibrio sharmensis, Salinivibrio siamensis, Salinivibrio costicola subsp. alcaliphilus, Salinivibrio costicola subsp. vallismortis, and 29 New Isolates Belonging to the Genus Salinivibrio.</title>
        <authorList>
            <person name="Lopez-Hermoso C."/>
            <person name="de la Haba R.R."/>
            <person name="Sanchez-Porro C."/>
            <person name="Bayliss S.C."/>
            <person name="Feil E.J."/>
            <person name="Ventosa A."/>
        </authorList>
    </citation>
    <scope>NUCLEOTIDE SEQUENCE [LARGE SCALE GENOMIC DNA]</scope>
    <source>
        <strain evidence="2 3">AL184</strain>
    </source>
</reference>
<proteinExistence type="predicted"/>
<organism evidence="2 3">
    <name type="scientific">Salinivibrio kushneri</name>
    <dbReference type="NCBI Taxonomy" id="1908198"/>
    <lineage>
        <taxon>Bacteria</taxon>
        <taxon>Pseudomonadati</taxon>
        <taxon>Pseudomonadota</taxon>
        <taxon>Gammaproteobacteria</taxon>
        <taxon>Vibrionales</taxon>
        <taxon>Vibrionaceae</taxon>
        <taxon>Salinivibrio</taxon>
    </lineage>
</organism>
<evidence type="ECO:0000259" key="1">
    <source>
        <dbReference type="PROSITE" id="PS51186"/>
    </source>
</evidence>
<keyword evidence="3" id="KW-1185">Reference proteome</keyword>
<dbReference type="InterPro" id="IPR000182">
    <property type="entry name" value="GNAT_dom"/>
</dbReference>
<dbReference type="Pfam" id="PF13302">
    <property type="entry name" value="Acetyltransf_3"/>
    <property type="match status" value="1"/>
</dbReference>
<dbReference type="InterPro" id="IPR051531">
    <property type="entry name" value="N-acetyltransferase"/>
</dbReference>
<evidence type="ECO:0000313" key="3">
    <source>
        <dbReference type="Proteomes" id="UP000189021"/>
    </source>
</evidence>